<proteinExistence type="predicted"/>
<keyword evidence="1" id="KW-1133">Transmembrane helix</keyword>
<reference evidence="3" key="1">
    <citation type="submission" date="2022-11" db="UniProtKB">
        <authorList>
            <consortium name="WormBaseParasite"/>
        </authorList>
    </citation>
    <scope>IDENTIFICATION</scope>
</reference>
<keyword evidence="2" id="KW-1185">Reference proteome</keyword>
<protein>
    <submittedName>
        <fullName evidence="3">Uncharacterized protein</fullName>
    </submittedName>
</protein>
<dbReference type="WBParaSite" id="nRc.2.0.1.t34354-RA">
    <property type="protein sequence ID" value="nRc.2.0.1.t34354-RA"/>
    <property type="gene ID" value="nRc.2.0.1.g34354"/>
</dbReference>
<name>A0A915K835_ROMCU</name>
<keyword evidence="1" id="KW-0812">Transmembrane</keyword>
<feature type="transmembrane region" description="Helical" evidence="1">
    <location>
        <begin position="82"/>
        <end position="105"/>
    </location>
</feature>
<organism evidence="2 3">
    <name type="scientific">Romanomermis culicivorax</name>
    <name type="common">Nematode worm</name>
    <dbReference type="NCBI Taxonomy" id="13658"/>
    <lineage>
        <taxon>Eukaryota</taxon>
        <taxon>Metazoa</taxon>
        <taxon>Ecdysozoa</taxon>
        <taxon>Nematoda</taxon>
        <taxon>Enoplea</taxon>
        <taxon>Dorylaimia</taxon>
        <taxon>Mermithida</taxon>
        <taxon>Mermithoidea</taxon>
        <taxon>Mermithidae</taxon>
        <taxon>Romanomermis</taxon>
    </lineage>
</organism>
<dbReference type="AlphaFoldDB" id="A0A915K835"/>
<evidence type="ECO:0000256" key="1">
    <source>
        <dbReference type="SAM" id="Phobius"/>
    </source>
</evidence>
<evidence type="ECO:0000313" key="3">
    <source>
        <dbReference type="WBParaSite" id="nRc.2.0.1.t34354-RA"/>
    </source>
</evidence>
<evidence type="ECO:0000313" key="2">
    <source>
        <dbReference type="Proteomes" id="UP000887565"/>
    </source>
</evidence>
<accession>A0A915K835</accession>
<keyword evidence="1" id="KW-0472">Membrane</keyword>
<feature type="transmembrane region" description="Helical" evidence="1">
    <location>
        <begin position="111"/>
        <end position="130"/>
    </location>
</feature>
<sequence length="150" mass="16639">MQLAALLASPSSATEYAFVNDLLLRHAQNMNSEMHAVFYDCMWYRADGNPKSHVTDWMNRIPKCKKSSPFGLTQLGRQLRRLVLSLIGGIFVSGLSAKCSIHLIHPSPGVYIPYIVHSALAEIIIINFALKNSNFTAGVLKCFNKITSKS</sequence>
<dbReference type="Proteomes" id="UP000887565">
    <property type="component" value="Unplaced"/>
</dbReference>